<evidence type="ECO:0000259" key="1">
    <source>
        <dbReference type="Pfam" id="PF13503"/>
    </source>
</evidence>
<dbReference type="InterPro" id="IPR025391">
    <property type="entry name" value="DUF4123"/>
</dbReference>
<protein>
    <recommendedName>
        <fullName evidence="1">DUF4123 domain-containing protein</fullName>
    </recommendedName>
</protein>
<keyword evidence="3" id="KW-1185">Reference proteome</keyword>
<feature type="domain" description="DUF4123" evidence="1">
    <location>
        <begin position="21"/>
        <end position="138"/>
    </location>
</feature>
<dbReference type="RefSeq" id="WP_090379600.1">
    <property type="nucleotide sequence ID" value="NZ_CP156749.1"/>
</dbReference>
<evidence type="ECO:0000313" key="3">
    <source>
        <dbReference type="Proteomes" id="UP000242849"/>
    </source>
</evidence>
<evidence type="ECO:0000313" key="2">
    <source>
        <dbReference type="EMBL" id="SED03706.1"/>
    </source>
</evidence>
<dbReference type="EMBL" id="FNSC01000001">
    <property type="protein sequence ID" value="SED03706.1"/>
    <property type="molecule type" value="Genomic_DNA"/>
</dbReference>
<dbReference type="STRING" id="53406.SAMN05421553_1909"/>
<reference evidence="3" key="1">
    <citation type="submission" date="2016-10" db="EMBL/GenBank/DDBJ databases">
        <authorList>
            <person name="Varghese N."/>
            <person name="Submissions S."/>
        </authorList>
    </citation>
    <scope>NUCLEOTIDE SEQUENCE [LARGE SCALE GENOMIC DNA]</scope>
    <source>
        <strain evidence="3">DSM 12111</strain>
    </source>
</reference>
<dbReference type="Proteomes" id="UP000242849">
    <property type="component" value="Unassembled WGS sequence"/>
</dbReference>
<sequence>MIEVAQSWIADQLAQQRELLLIVDRLAEPDPIKALFSADLMQDYVNLYQGTEFADMADVGPWLVRLHNPDTAFVQTLLNTPESDWGWLASADHIDLVALAQHWRERLLLDEQAQRALYRFQDNRVIARHLAELSDAQRPLLLGPLNSALCWDGQAWQTFNNQHPALYSAPFDKPWQELAEPEAVTQEILRHNLEQWLWQNHSTATAQLAETQPVNSWLDAQLEQAQRWQWQSLERIQFLLQYQLEPALIDHSAWAALDGETPDVHFARTSRELAACKILHNGNVVQPSANQYKNSEGELVCAL</sequence>
<dbReference type="AlphaFoldDB" id="A0A1H4XDG5"/>
<name>A0A1H4XDG5_PSEAG</name>
<dbReference type="Pfam" id="PF13503">
    <property type="entry name" value="DUF4123"/>
    <property type="match status" value="1"/>
</dbReference>
<organism evidence="2 3">
    <name type="scientific">Pseudomonas anguilliseptica</name>
    <dbReference type="NCBI Taxonomy" id="53406"/>
    <lineage>
        <taxon>Bacteria</taxon>
        <taxon>Pseudomonadati</taxon>
        <taxon>Pseudomonadota</taxon>
        <taxon>Gammaproteobacteria</taxon>
        <taxon>Pseudomonadales</taxon>
        <taxon>Pseudomonadaceae</taxon>
        <taxon>Pseudomonas</taxon>
    </lineage>
</organism>
<accession>A0A1H4XDG5</accession>
<dbReference type="OrthoDB" id="6980020at2"/>
<gene>
    <name evidence="2" type="ORF">SAMN05421553_1909</name>
</gene>
<proteinExistence type="predicted"/>